<dbReference type="RefSeq" id="WP_198883450.1">
    <property type="nucleotide sequence ID" value="NZ_JAEKJA010000017.1"/>
</dbReference>
<evidence type="ECO:0000313" key="1">
    <source>
        <dbReference type="EMBL" id="MBJ3777549.1"/>
    </source>
</evidence>
<name>A0A934ITR8_9HYPH</name>
<accession>A0A934ITR8</accession>
<evidence type="ECO:0000313" key="2">
    <source>
        <dbReference type="Proteomes" id="UP000609531"/>
    </source>
</evidence>
<gene>
    <name evidence="1" type="ORF">JCR33_17710</name>
</gene>
<proteinExistence type="predicted"/>
<reference evidence="1" key="1">
    <citation type="submission" date="2020-12" db="EMBL/GenBank/DDBJ databases">
        <title>Bacterial taxonomy.</title>
        <authorList>
            <person name="Pan X."/>
        </authorList>
    </citation>
    <scope>NUCLEOTIDE SEQUENCE</scope>
    <source>
        <strain evidence="1">B2012</strain>
    </source>
</reference>
<dbReference type="Proteomes" id="UP000609531">
    <property type="component" value="Unassembled WGS sequence"/>
</dbReference>
<protein>
    <submittedName>
        <fullName evidence="1">Uncharacterized protein</fullName>
    </submittedName>
</protein>
<sequence length="79" mass="9106">MGHNDHIDFELADMVEAAVDAGYLEEGTPAYGVAQQAIDFGLDSLTPKQRWVFDHVLWAALRKHAEWLERREIRRLLSE</sequence>
<keyword evidence="2" id="KW-1185">Reference proteome</keyword>
<comment type="caution">
    <text evidence="1">The sequence shown here is derived from an EMBL/GenBank/DDBJ whole genome shotgun (WGS) entry which is preliminary data.</text>
</comment>
<dbReference type="AlphaFoldDB" id="A0A934ITR8"/>
<organism evidence="1 2">
    <name type="scientific">Acuticoccus mangrovi</name>
    <dbReference type="NCBI Taxonomy" id="2796142"/>
    <lineage>
        <taxon>Bacteria</taxon>
        <taxon>Pseudomonadati</taxon>
        <taxon>Pseudomonadota</taxon>
        <taxon>Alphaproteobacteria</taxon>
        <taxon>Hyphomicrobiales</taxon>
        <taxon>Amorphaceae</taxon>
        <taxon>Acuticoccus</taxon>
    </lineage>
</organism>
<dbReference type="EMBL" id="JAEKJA010000017">
    <property type="protein sequence ID" value="MBJ3777549.1"/>
    <property type="molecule type" value="Genomic_DNA"/>
</dbReference>